<evidence type="ECO:0000313" key="1">
    <source>
        <dbReference type="EMBL" id="MFD1324507.1"/>
    </source>
</evidence>
<sequence>MADSTGASLRNRAMSVEVRPRSERILVCHPLVCHPLVCHPLVCRTLVCHPLTCQPPDRFADVR</sequence>
<dbReference type="Proteomes" id="UP001597260">
    <property type="component" value="Unassembled WGS sequence"/>
</dbReference>
<dbReference type="RefSeq" id="WP_377575259.1">
    <property type="nucleotide sequence ID" value="NZ_JBHTMP010000049.1"/>
</dbReference>
<keyword evidence="2" id="KW-1185">Reference proteome</keyword>
<proteinExistence type="predicted"/>
<organism evidence="1 2">
    <name type="scientific">Micromonospora sonneratiae</name>
    <dbReference type="NCBI Taxonomy" id="1184706"/>
    <lineage>
        <taxon>Bacteria</taxon>
        <taxon>Bacillati</taxon>
        <taxon>Actinomycetota</taxon>
        <taxon>Actinomycetes</taxon>
        <taxon>Micromonosporales</taxon>
        <taxon>Micromonosporaceae</taxon>
        <taxon>Micromonospora</taxon>
    </lineage>
</organism>
<accession>A0ABW3YJ26</accession>
<evidence type="ECO:0000313" key="2">
    <source>
        <dbReference type="Proteomes" id="UP001597260"/>
    </source>
</evidence>
<comment type="caution">
    <text evidence="1">The sequence shown here is derived from an EMBL/GenBank/DDBJ whole genome shotgun (WGS) entry which is preliminary data.</text>
</comment>
<protein>
    <submittedName>
        <fullName evidence="1">Uncharacterized protein</fullName>
    </submittedName>
</protein>
<reference evidence="2" key="1">
    <citation type="journal article" date="2019" name="Int. J. Syst. Evol. Microbiol.">
        <title>The Global Catalogue of Microorganisms (GCM) 10K type strain sequencing project: providing services to taxonomists for standard genome sequencing and annotation.</title>
        <authorList>
            <consortium name="The Broad Institute Genomics Platform"/>
            <consortium name="The Broad Institute Genome Sequencing Center for Infectious Disease"/>
            <person name="Wu L."/>
            <person name="Ma J."/>
        </authorList>
    </citation>
    <scope>NUCLEOTIDE SEQUENCE [LARGE SCALE GENOMIC DNA]</scope>
    <source>
        <strain evidence="2">JCM 31037</strain>
    </source>
</reference>
<name>A0ABW3YJ26_9ACTN</name>
<dbReference type="EMBL" id="JBHTMP010000049">
    <property type="protein sequence ID" value="MFD1324507.1"/>
    <property type="molecule type" value="Genomic_DNA"/>
</dbReference>
<gene>
    <name evidence="1" type="ORF">ACFQ4H_25800</name>
</gene>